<evidence type="ECO:0000313" key="4">
    <source>
        <dbReference type="Proteomes" id="UP001597139"/>
    </source>
</evidence>
<evidence type="ECO:0000259" key="2">
    <source>
        <dbReference type="Pfam" id="PF16169"/>
    </source>
</evidence>
<sequence length="337" mass="37140">MERVDGYDHQPGSHCGAGALRNVTDYYEMDYTEAACFGIGGGPAFVLYEHPDRPWVTFRTSPLWLERAFFERLGIPHTFRAGDDFETAWANVTGHIDDDDPPILFLDPGSLDYLAEGPGHVPPHAAAVVGYDEEAVLLSDASVPSLQELSRESLREAWSHDRFVPIENEYLVVTNARASEEGNDAAAAGLRQAATYMLAPLEVKRDARGPGEEGLPALRSFADYLGTWGDRSDSTRPVRAARQAIDEHGEGTAYRGLFAESLAELGQRTGLPRELADRMDDVGSEWRTVAEHLAEIDDRENPQPGSFEETATFVADIADQEESIFSALRRELGDRGE</sequence>
<dbReference type="InterPro" id="IPR026935">
    <property type="entry name" value="BtrH_N"/>
</dbReference>
<dbReference type="Pfam" id="PF14399">
    <property type="entry name" value="BtrH_N"/>
    <property type="match status" value="1"/>
</dbReference>
<comment type="caution">
    <text evidence="3">The sequence shown here is derived from an EMBL/GenBank/DDBJ whole genome shotgun (WGS) entry which is preliminary data.</text>
</comment>
<name>A0ABD6BWA5_9EURY</name>
<protein>
    <submittedName>
        <fullName evidence="3">BtrH N-terminal domain-containing protein</fullName>
    </submittedName>
</protein>
<organism evidence="3 4">
    <name type="scientific">Halolamina litorea</name>
    <dbReference type="NCBI Taxonomy" id="1515593"/>
    <lineage>
        <taxon>Archaea</taxon>
        <taxon>Methanobacteriati</taxon>
        <taxon>Methanobacteriota</taxon>
        <taxon>Stenosarchaea group</taxon>
        <taxon>Halobacteria</taxon>
        <taxon>Halobacteriales</taxon>
        <taxon>Haloferacaceae</taxon>
    </lineage>
</organism>
<evidence type="ECO:0000313" key="3">
    <source>
        <dbReference type="EMBL" id="MFD1568408.1"/>
    </source>
</evidence>
<dbReference type="InterPro" id="IPR032369">
    <property type="entry name" value="DUF4872"/>
</dbReference>
<dbReference type="Pfam" id="PF16169">
    <property type="entry name" value="DUF4872"/>
    <property type="match status" value="1"/>
</dbReference>
<proteinExistence type="predicted"/>
<accession>A0ABD6BWA5</accession>
<feature type="domain" description="Butirosin biosynthesis protein H N-terminal" evidence="1">
    <location>
        <begin position="14"/>
        <end position="140"/>
    </location>
</feature>
<evidence type="ECO:0000259" key="1">
    <source>
        <dbReference type="Pfam" id="PF14399"/>
    </source>
</evidence>
<keyword evidence="4" id="KW-1185">Reference proteome</keyword>
<dbReference type="Proteomes" id="UP001597139">
    <property type="component" value="Unassembled WGS sequence"/>
</dbReference>
<dbReference type="EMBL" id="JBHUCZ010000012">
    <property type="protein sequence ID" value="MFD1568408.1"/>
    <property type="molecule type" value="Genomic_DNA"/>
</dbReference>
<dbReference type="RefSeq" id="WP_267648154.1">
    <property type="nucleotide sequence ID" value="NZ_JANHGR010000003.1"/>
</dbReference>
<reference evidence="3 4" key="1">
    <citation type="journal article" date="2019" name="Int. J. Syst. Evol. Microbiol.">
        <title>The Global Catalogue of Microorganisms (GCM) 10K type strain sequencing project: providing services to taxonomists for standard genome sequencing and annotation.</title>
        <authorList>
            <consortium name="The Broad Institute Genomics Platform"/>
            <consortium name="The Broad Institute Genome Sequencing Center for Infectious Disease"/>
            <person name="Wu L."/>
            <person name="Ma J."/>
        </authorList>
    </citation>
    <scope>NUCLEOTIDE SEQUENCE [LARGE SCALE GENOMIC DNA]</scope>
    <source>
        <strain evidence="3 4">CGMCC 1.12859</strain>
    </source>
</reference>
<gene>
    <name evidence="3" type="ORF">ACFSAU_12995</name>
</gene>
<dbReference type="AlphaFoldDB" id="A0ABD6BWA5"/>
<feature type="domain" description="DUF4872" evidence="2">
    <location>
        <begin position="154"/>
        <end position="328"/>
    </location>
</feature>